<dbReference type="PANTHER" id="PTHR30625">
    <property type="entry name" value="PROTEIN TOLQ"/>
    <property type="match status" value="1"/>
</dbReference>
<evidence type="ECO:0000259" key="10">
    <source>
        <dbReference type="Pfam" id="PF01618"/>
    </source>
</evidence>
<evidence type="ECO:0000256" key="5">
    <source>
        <dbReference type="ARBA" id="ARBA00022927"/>
    </source>
</evidence>
<evidence type="ECO:0000256" key="7">
    <source>
        <dbReference type="ARBA" id="ARBA00023136"/>
    </source>
</evidence>
<accession>A0A2S7XCK1</accession>
<evidence type="ECO:0000256" key="4">
    <source>
        <dbReference type="ARBA" id="ARBA00022692"/>
    </source>
</evidence>
<feature type="transmembrane region" description="Helical" evidence="9">
    <location>
        <begin position="6"/>
        <end position="30"/>
    </location>
</feature>
<keyword evidence="6 9" id="KW-1133">Transmembrane helix</keyword>
<feature type="domain" description="MotA/TolQ/ExbB proton channel" evidence="10">
    <location>
        <begin position="97"/>
        <end position="194"/>
    </location>
</feature>
<gene>
    <name evidence="11" type="ORF">BTO22_05555</name>
</gene>
<reference evidence="11 12" key="1">
    <citation type="submission" date="2016-12" db="EMBL/GenBank/DDBJ databases">
        <title>Diversity of luminous bacteria.</title>
        <authorList>
            <person name="Yoshizawa S."/>
            <person name="Kogure K."/>
        </authorList>
    </citation>
    <scope>NUCLEOTIDE SEQUENCE [LARGE SCALE GENOMIC DNA]</scope>
    <source>
        <strain evidence="11 12">ATCC 33715</strain>
    </source>
</reference>
<evidence type="ECO:0000256" key="8">
    <source>
        <dbReference type="RuleBase" id="RU004057"/>
    </source>
</evidence>
<comment type="caution">
    <text evidence="11">The sequence shown here is derived from an EMBL/GenBank/DDBJ whole genome shotgun (WGS) entry which is preliminary data.</text>
</comment>
<evidence type="ECO:0000256" key="1">
    <source>
        <dbReference type="ARBA" id="ARBA00004651"/>
    </source>
</evidence>
<dbReference type="EMBL" id="MSCO01000001">
    <property type="protein sequence ID" value="PQJ89080.1"/>
    <property type="molecule type" value="Genomic_DNA"/>
</dbReference>
<keyword evidence="5 8" id="KW-0653">Protein transport</keyword>
<dbReference type="InterPro" id="IPR050790">
    <property type="entry name" value="ExbB/TolQ_transport"/>
</dbReference>
<feature type="transmembrane region" description="Helical" evidence="9">
    <location>
        <begin position="166"/>
        <end position="186"/>
    </location>
</feature>
<dbReference type="InterPro" id="IPR002898">
    <property type="entry name" value="MotA_ExbB_proton_chnl"/>
</dbReference>
<evidence type="ECO:0000256" key="2">
    <source>
        <dbReference type="ARBA" id="ARBA00022448"/>
    </source>
</evidence>
<dbReference type="AlphaFoldDB" id="A0A2S7XCK1"/>
<comment type="subcellular location">
    <subcellularLocation>
        <location evidence="1">Cell membrane</location>
        <topology evidence="1">Multi-pass membrane protein</topology>
    </subcellularLocation>
    <subcellularLocation>
        <location evidence="8">Membrane</location>
        <topology evidence="8">Multi-pass membrane protein</topology>
    </subcellularLocation>
</comment>
<sequence length="227" mass="25040">MLNFSHLYSQLGIIALPLLACSLITLALVIERIIQLLLFSGSSHNSIKKSLAQLNKDDNQNIHLLIKSLKHRRALSAKGNAMLLAHRNFTKTLREDVAGLWLQEKRYQLRSGLRLLSLIGMISPLLGLLGTVLGLIDMFKDVAATTGSITPNILADGLGLAMRTTAIGLMIALPAISSAQLLGLWADRIFSRLEHSLNYTNLWIEGVFISDEPDLRNEVSKNKEHLA</sequence>
<dbReference type="PANTHER" id="PTHR30625:SF15">
    <property type="entry name" value="BIOPOLYMER TRANSPORT PROTEIN EXBB"/>
    <property type="match status" value="1"/>
</dbReference>
<keyword evidence="3" id="KW-1003">Cell membrane</keyword>
<dbReference type="OrthoDB" id="5916588at2"/>
<evidence type="ECO:0000313" key="12">
    <source>
        <dbReference type="Proteomes" id="UP000239263"/>
    </source>
</evidence>
<evidence type="ECO:0000256" key="6">
    <source>
        <dbReference type="ARBA" id="ARBA00022989"/>
    </source>
</evidence>
<keyword evidence="7 9" id="KW-0472">Membrane</keyword>
<keyword evidence="2 8" id="KW-0813">Transport</keyword>
<comment type="similarity">
    <text evidence="8">Belongs to the exbB/tolQ family.</text>
</comment>
<feature type="transmembrane region" description="Helical" evidence="9">
    <location>
        <begin position="115"/>
        <end position="136"/>
    </location>
</feature>
<dbReference type="Pfam" id="PF01618">
    <property type="entry name" value="MotA_ExbB"/>
    <property type="match status" value="1"/>
</dbReference>
<evidence type="ECO:0000256" key="9">
    <source>
        <dbReference type="SAM" id="Phobius"/>
    </source>
</evidence>
<dbReference type="Proteomes" id="UP000239263">
    <property type="component" value="Unassembled WGS sequence"/>
</dbReference>
<name>A0A2S7XCK1_9GAMM</name>
<dbReference type="GO" id="GO:0017038">
    <property type="term" value="P:protein import"/>
    <property type="evidence" value="ECO:0007669"/>
    <property type="project" value="TreeGrafter"/>
</dbReference>
<organism evidence="11 12">
    <name type="scientific">Aliivibrio sifiae</name>
    <dbReference type="NCBI Taxonomy" id="566293"/>
    <lineage>
        <taxon>Bacteria</taxon>
        <taxon>Pseudomonadati</taxon>
        <taxon>Pseudomonadota</taxon>
        <taxon>Gammaproteobacteria</taxon>
        <taxon>Vibrionales</taxon>
        <taxon>Vibrionaceae</taxon>
        <taxon>Aliivibrio</taxon>
    </lineage>
</organism>
<dbReference type="RefSeq" id="WP_105054626.1">
    <property type="nucleotide sequence ID" value="NZ_CAWNRT010000001.1"/>
</dbReference>
<keyword evidence="4 9" id="KW-0812">Transmembrane</keyword>
<protein>
    <submittedName>
        <fullName evidence="11">Biopolymer transporter ExbB</fullName>
    </submittedName>
</protein>
<evidence type="ECO:0000313" key="11">
    <source>
        <dbReference type="EMBL" id="PQJ89080.1"/>
    </source>
</evidence>
<proteinExistence type="inferred from homology"/>
<dbReference type="GO" id="GO:0005886">
    <property type="term" value="C:plasma membrane"/>
    <property type="evidence" value="ECO:0007669"/>
    <property type="project" value="UniProtKB-SubCell"/>
</dbReference>
<evidence type="ECO:0000256" key="3">
    <source>
        <dbReference type="ARBA" id="ARBA00022475"/>
    </source>
</evidence>